<keyword evidence="19" id="KW-1185">Reference proteome</keyword>
<dbReference type="OrthoDB" id="407298at2759"/>
<dbReference type="PRINTS" id="PR00468">
    <property type="entry name" value="PLTLPOXGNASE"/>
</dbReference>
<keyword evidence="12" id="KW-0443">Lipid metabolism</keyword>
<keyword evidence="11 15" id="KW-0408">Iron</keyword>
<keyword evidence="6 15" id="KW-0479">Metal-binding</keyword>
<evidence type="ECO:0000313" key="19">
    <source>
        <dbReference type="Proteomes" id="UP000504603"/>
    </source>
</evidence>
<dbReference type="PRINTS" id="PR00087">
    <property type="entry name" value="LIPOXYGENASE"/>
</dbReference>
<dbReference type="Pfam" id="PF01477">
    <property type="entry name" value="PLAT"/>
    <property type="match status" value="1"/>
</dbReference>
<evidence type="ECO:0000256" key="15">
    <source>
        <dbReference type="RuleBase" id="RU003974"/>
    </source>
</evidence>
<dbReference type="GO" id="GO:0016702">
    <property type="term" value="F:oxidoreductase activity, acting on single donors with incorporation of molecular oxygen, incorporation of two atoms of oxygen"/>
    <property type="evidence" value="ECO:0007669"/>
    <property type="project" value="InterPro"/>
</dbReference>
<evidence type="ECO:0000256" key="8">
    <source>
        <dbReference type="ARBA" id="ARBA00022832"/>
    </source>
</evidence>
<evidence type="ECO:0000256" key="12">
    <source>
        <dbReference type="ARBA" id="ARBA00023098"/>
    </source>
</evidence>
<keyword evidence="10 15" id="KW-0560">Oxidoreductase</keyword>
<dbReference type="GO" id="GO:0031408">
    <property type="term" value="P:oxylipin biosynthetic process"/>
    <property type="evidence" value="ECO:0007669"/>
    <property type="project" value="UniProtKB-UniRule"/>
</dbReference>
<comment type="caution">
    <text evidence="14">Lacks conserved residue(s) required for the propagation of feature annotation.</text>
</comment>
<dbReference type="Proteomes" id="UP000504603">
    <property type="component" value="Unplaced"/>
</dbReference>
<evidence type="ECO:0000256" key="14">
    <source>
        <dbReference type="PROSITE-ProRule" id="PRU00152"/>
    </source>
</evidence>
<reference evidence="20" key="1">
    <citation type="submission" date="2025-08" db="UniProtKB">
        <authorList>
            <consortium name="RefSeq"/>
        </authorList>
    </citation>
    <scope>IDENTIFICATION</scope>
    <source>
        <strain evidence="20">OHB3-1</strain>
    </source>
</reference>
<dbReference type="InterPro" id="IPR036392">
    <property type="entry name" value="PLAT/LH2_dom_sf"/>
</dbReference>
<dbReference type="RefSeq" id="XP_022150826.1">
    <property type="nucleotide sequence ID" value="XM_022295134.1"/>
</dbReference>
<evidence type="ECO:0000256" key="6">
    <source>
        <dbReference type="ARBA" id="ARBA00022723"/>
    </source>
</evidence>
<evidence type="ECO:0000256" key="4">
    <source>
        <dbReference type="ARBA" id="ARBA00022490"/>
    </source>
</evidence>
<keyword evidence="7 16" id="KW-0925">Oxylipin biosynthesis</keyword>
<keyword evidence="4" id="KW-0963">Cytoplasm</keyword>
<keyword evidence="8" id="KW-0276">Fatty acid metabolism</keyword>
<dbReference type="PANTHER" id="PTHR11771">
    <property type="entry name" value="LIPOXYGENASE"/>
    <property type="match status" value="1"/>
</dbReference>
<dbReference type="EC" id="1.13.11.-" evidence="16"/>
<dbReference type="GO" id="GO:0005506">
    <property type="term" value="F:iron ion binding"/>
    <property type="evidence" value="ECO:0007669"/>
    <property type="project" value="UniProtKB-ARBA"/>
</dbReference>
<evidence type="ECO:0000259" key="17">
    <source>
        <dbReference type="PROSITE" id="PS50095"/>
    </source>
</evidence>
<evidence type="ECO:0000256" key="16">
    <source>
        <dbReference type="RuleBase" id="RU003975"/>
    </source>
</evidence>
<organism evidence="19 20">
    <name type="scientific">Momordica charantia</name>
    <name type="common">Bitter gourd</name>
    <name type="synonym">Balsam pear</name>
    <dbReference type="NCBI Taxonomy" id="3673"/>
    <lineage>
        <taxon>Eukaryota</taxon>
        <taxon>Viridiplantae</taxon>
        <taxon>Streptophyta</taxon>
        <taxon>Embryophyta</taxon>
        <taxon>Tracheophyta</taxon>
        <taxon>Spermatophyta</taxon>
        <taxon>Magnoliopsida</taxon>
        <taxon>eudicotyledons</taxon>
        <taxon>Gunneridae</taxon>
        <taxon>Pentapetalae</taxon>
        <taxon>rosids</taxon>
        <taxon>fabids</taxon>
        <taxon>Cucurbitales</taxon>
        <taxon>Cucurbitaceae</taxon>
        <taxon>Momordiceae</taxon>
        <taxon>Momordica</taxon>
    </lineage>
</organism>
<name>A0A6J1DCP2_MOMCH</name>
<evidence type="ECO:0000256" key="5">
    <source>
        <dbReference type="ARBA" id="ARBA00022516"/>
    </source>
</evidence>
<evidence type="ECO:0000256" key="10">
    <source>
        <dbReference type="ARBA" id="ARBA00023002"/>
    </source>
</evidence>
<dbReference type="Gene3D" id="1.20.245.10">
    <property type="entry name" value="Lipoxygenase-1, Domain 5"/>
    <property type="match status" value="1"/>
</dbReference>
<dbReference type="InterPro" id="IPR027433">
    <property type="entry name" value="Lipoxygenase_dom_3"/>
</dbReference>
<sequence>MSSQRKIEGKVIISSLYTWRRPKVLLQLISSVNGDPSKEFEGKVGMEAYLDSKKSEIEGENTVFKVSFDWDEEIGIPGAFYVTNNHKTTSFFLNSFTLMHVPAVGNIHFDCNSWIYPYHLTVDRRIFFANKAYLPHETPKPLQKYRDNELMKLRGDGQGERKIWDRIYDYDVYNDVSNLKSNSTIRPILGGIQYPYPRRGRTGRPLIFEGDQRYESRCSNIYVPSDERFGDLKQYQFTKHQLKSMAQSVRKGLQVFLGRHPTQFDSFQDVFTLYERHRPFPRLKLPQVIQTNQFAWKTDEEFAREMLAGANPTILCRLQEFPPSSKLDPNVYGDQNSKISKEHIINSLNGLTVDEAIKQNKLYILDHHDSLIPFLRKINTTPTKTYATRTLLFLKDDGTLKPLAIELSLPHPQGDEYGTISRVLLPAQQGVHESLWQLAKAYVRVNDSGHHQLVSHWLNTHAVIEPFVIATNRQLSVVHPIHKLLIPHFRYTMNINALARGILINANGIVEKTQYPSKYSMEMSSFAYQNWVFPQQALPADLIMRGVAIEDSSSPHGLRLLIEDYPYAVDGLEIWTAIKTWVTDYCSFYYEHDKAIQNDTELESWWKEVREKGHEDKKNEPWWPKMASLEELINSCTIIIWISSALHAAVNFGQYPYGGFFPNRPTTSKRFLPEEGTYDYRELESSFETAFLKTFTSQLQKDDILGISTIELLSTHSPDEIYLGQRSNPEWTFDKQPLAAFDRFGRKLAEIEQIIAKRNQDPMLRNRVGAVNIPYTLLFPTSQEGLTCRGIPNSISI</sequence>
<dbReference type="Gene3D" id="2.60.60.20">
    <property type="entry name" value="PLAT/LH2 domain"/>
    <property type="match status" value="1"/>
</dbReference>
<evidence type="ECO:0000259" key="18">
    <source>
        <dbReference type="PROSITE" id="PS51393"/>
    </source>
</evidence>
<dbReference type="InterPro" id="IPR000907">
    <property type="entry name" value="LipOase"/>
</dbReference>
<protein>
    <recommendedName>
        <fullName evidence="16">Lipoxygenase</fullName>
        <ecNumber evidence="16">1.13.11.-</ecNumber>
    </recommendedName>
</protein>
<keyword evidence="5 16" id="KW-0444">Lipid biosynthesis</keyword>
<dbReference type="InterPro" id="IPR013819">
    <property type="entry name" value="LipOase_C"/>
</dbReference>
<dbReference type="AlphaFoldDB" id="A0A6J1DCP2"/>
<evidence type="ECO:0000313" key="20">
    <source>
        <dbReference type="RefSeq" id="XP_022150826.1"/>
    </source>
</evidence>
<dbReference type="InterPro" id="IPR020834">
    <property type="entry name" value="LipOase_CS"/>
</dbReference>
<dbReference type="GO" id="GO:0034440">
    <property type="term" value="P:lipid oxidation"/>
    <property type="evidence" value="ECO:0007669"/>
    <property type="project" value="InterPro"/>
</dbReference>
<comment type="subcellular location">
    <subcellularLocation>
        <location evidence="2">Cytoplasm</location>
    </subcellularLocation>
</comment>
<dbReference type="InterPro" id="IPR036226">
    <property type="entry name" value="LipOase_C_sf"/>
</dbReference>
<proteinExistence type="inferred from homology"/>
<gene>
    <name evidence="20" type="primary">LOC111018876</name>
</gene>
<feature type="domain" description="PLAT" evidence="17">
    <location>
        <begin position="7"/>
        <end position="129"/>
    </location>
</feature>
<evidence type="ECO:0000256" key="13">
    <source>
        <dbReference type="ARBA" id="ARBA00023160"/>
    </source>
</evidence>
<comment type="similarity">
    <text evidence="3 15">Belongs to the lipoxygenase family.</text>
</comment>
<dbReference type="SMART" id="SM00308">
    <property type="entry name" value="LH2"/>
    <property type="match status" value="1"/>
</dbReference>
<dbReference type="Gene3D" id="4.10.372.10">
    <property type="entry name" value="Lipoxygenase-1, Domain 3"/>
    <property type="match status" value="1"/>
</dbReference>
<dbReference type="PROSITE" id="PS00711">
    <property type="entry name" value="LIPOXYGENASE_1"/>
    <property type="match status" value="1"/>
</dbReference>
<comment type="pathway">
    <text evidence="16">Lipid metabolism; oxylipin biosynthesis.</text>
</comment>
<evidence type="ECO:0000256" key="9">
    <source>
        <dbReference type="ARBA" id="ARBA00022964"/>
    </source>
</evidence>
<dbReference type="GeneID" id="111018876"/>
<dbReference type="KEGG" id="mcha:111018876"/>
<dbReference type="InterPro" id="IPR020833">
    <property type="entry name" value="LipOase_Fe_BS"/>
</dbReference>
<dbReference type="FunFam" id="3.10.450.60:FF:000002">
    <property type="entry name" value="Lipoxygenase"/>
    <property type="match status" value="1"/>
</dbReference>
<keyword evidence="9 15" id="KW-0223">Dioxygenase</keyword>
<dbReference type="SUPFAM" id="SSF49723">
    <property type="entry name" value="Lipase/lipooxygenase domain (PLAT/LH2 domain)"/>
    <property type="match status" value="1"/>
</dbReference>
<dbReference type="UniPathway" id="UPA00382"/>
<comment type="function">
    <text evidence="16">Plant lipoxygenase may be involved in a number of diverse aspects of plant physiology including growth and development, pest resistance, and senescence or responses to wounding.</text>
</comment>
<feature type="domain" description="Lipoxygenase" evidence="18">
    <location>
        <begin position="132"/>
        <end position="797"/>
    </location>
</feature>
<dbReference type="Gene3D" id="3.10.450.60">
    <property type="match status" value="1"/>
</dbReference>
<dbReference type="PROSITE" id="PS50095">
    <property type="entry name" value="PLAT"/>
    <property type="match status" value="1"/>
</dbReference>
<dbReference type="GO" id="GO:0005737">
    <property type="term" value="C:cytoplasm"/>
    <property type="evidence" value="ECO:0007669"/>
    <property type="project" value="UniProtKB-SubCell"/>
</dbReference>
<evidence type="ECO:0000256" key="7">
    <source>
        <dbReference type="ARBA" id="ARBA00022767"/>
    </source>
</evidence>
<evidence type="ECO:0000256" key="2">
    <source>
        <dbReference type="ARBA" id="ARBA00004496"/>
    </source>
</evidence>
<dbReference type="FunFam" id="1.20.245.10:FF:000002">
    <property type="entry name" value="Lipoxygenase"/>
    <property type="match status" value="1"/>
</dbReference>
<dbReference type="Pfam" id="PF00305">
    <property type="entry name" value="Lipoxygenase"/>
    <property type="match status" value="2"/>
</dbReference>
<dbReference type="InterPro" id="IPR001024">
    <property type="entry name" value="PLAT/LH2_dom"/>
</dbReference>
<dbReference type="PROSITE" id="PS51393">
    <property type="entry name" value="LIPOXYGENASE_3"/>
    <property type="match status" value="1"/>
</dbReference>
<dbReference type="SUPFAM" id="SSF48484">
    <property type="entry name" value="Lipoxigenase"/>
    <property type="match status" value="1"/>
</dbReference>
<dbReference type="Gene3D" id="4.10.375.10">
    <property type="entry name" value="Lipoxygenase-1, Domain 2"/>
    <property type="match status" value="1"/>
</dbReference>
<evidence type="ECO:0000256" key="1">
    <source>
        <dbReference type="ARBA" id="ARBA00001962"/>
    </source>
</evidence>
<accession>A0A6J1DCP2</accession>
<evidence type="ECO:0000256" key="3">
    <source>
        <dbReference type="ARBA" id="ARBA00009419"/>
    </source>
</evidence>
<dbReference type="PROSITE" id="PS00081">
    <property type="entry name" value="LIPOXYGENASE_2"/>
    <property type="match status" value="1"/>
</dbReference>
<evidence type="ECO:0000256" key="11">
    <source>
        <dbReference type="ARBA" id="ARBA00023004"/>
    </source>
</evidence>
<dbReference type="InterPro" id="IPR001246">
    <property type="entry name" value="LipOase_plant"/>
</dbReference>
<keyword evidence="13 16" id="KW-0275">Fatty acid biosynthesis</keyword>
<comment type="cofactor">
    <cofactor evidence="1 15">
        <name>Fe cation</name>
        <dbReference type="ChEBI" id="CHEBI:24875"/>
    </cofactor>
</comment>
<dbReference type="GO" id="GO:0006633">
    <property type="term" value="P:fatty acid biosynthetic process"/>
    <property type="evidence" value="ECO:0007669"/>
    <property type="project" value="UniProtKB-KW"/>
</dbReference>